<reference evidence="1" key="1">
    <citation type="submission" date="2020-05" db="EMBL/GenBank/DDBJ databases">
        <title>Large-scale comparative analyses of tick genomes elucidate their genetic diversity and vector capacities.</title>
        <authorList>
            <person name="Jia N."/>
            <person name="Wang J."/>
            <person name="Shi W."/>
            <person name="Du L."/>
            <person name="Sun Y."/>
            <person name="Zhan W."/>
            <person name="Jiang J."/>
            <person name="Wang Q."/>
            <person name="Zhang B."/>
            <person name="Ji P."/>
            <person name="Sakyi L.B."/>
            <person name="Cui X."/>
            <person name="Yuan T."/>
            <person name="Jiang B."/>
            <person name="Yang W."/>
            <person name="Lam T.T.-Y."/>
            <person name="Chang Q."/>
            <person name="Ding S."/>
            <person name="Wang X."/>
            <person name="Zhu J."/>
            <person name="Ruan X."/>
            <person name="Zhao L."/>
            <person name="Wei J."/>
            <person name="Que T."/>
            <person name="Du C."/>
            <person name="Cheng J."/>
            <person name="Dai P."/>
            <person name="Han X."/>
            <person name="Huang E."/>
            <person name="Gao Y."/>
            <person name="Liu J."/>
            <person name="Shao H."/>
            <person name="Ye R."/>
            <person name="Li L."/>
            <person name="Wei W."/>
            <person name="Wang X."/>
            <person name="Wang C."/>
            <person name="Yang T."/>
            <person name="Huo Q."/>
            <person name="Li W."/>
            <person name="Guo W."/>
            <person name="Chen H."/>
            <person name="Zhou L."/>
            <person name="Ni X."/>
            <person name="Tian J."/>
            <person name="Zhou Y."/>
            <person name="Sheng Y."/>
            <person name="Liu T."/>
            <person name="Pan Y."/>
            <person name="Xia L."/>
            <person name="Li J."/>
            <person name="Zhao F."/>
            <person name="Cao W."/>
        </authorList>
    </citation>
    <scope>NUCLEOTIDE SEQUENCE</scope>
    <source>
        <strain evidence="1">Dsil-2018</strain>
    </source>
</reference>
<keyword evidence="2" id="KW-1185">Reference proteome</keyword>
<dbReference type="Proteomes" id="UP000821865">
    <property type="component" value="Chromosome 11"/>
</dbReference>
<evidence type="ECO:0000313" key="2">
    <source>
        <dbReference type="Proteomes" id="UP000821865"/>
    </source>
</evidence>
<dbReference type="EMBL" id="CM023480">
    <property type="protein sequence ID" value="KAH7970561.1"/>
    <property type="molecule type" value="Genomic_DNA"/>
</dbReference>
<sequence>MADRGGSPGGSKEPVTSSTTPNVLRIKRDLADFNADPPPGIFMAAHEDNITSIDAIAMGAANTPYEGGFFHFSLQCSSEYPLKPPQARFMTTDAGRMWFNAHLYRDGSICLSTLNTFGQTWTPAMSLSSLLLSIQSLLCELPKFADKESSKQFEEVIRHETIRVAVCDTVEACFGEKPPFPPALRDKVLEKFMELYPMYESEVQAKLHLSGTQIAENMLGNKVTCQYEALLARLQDLKKKIEKKNEAAVPNADQ</sequence>
<evidence type="ECO:0000313" key="1">
    <source>
        <dbReference type="EMBL" id="KAH7970561.1"/>
    </source>
</evidence>
<organism evidence="1 2">
    <name type="scientific">Dermacentor silvarum</name>
    <name type="common">Tick</name>
    <dbReference type="NCBI Taxonomy" id="543639"/>
    <lineage>
        <taxon>Eukaryota</taxon>
        <taxon>Metazoa</taxon>
        <taxon>Ecdysozoa</taxon>
        <taxon>Arthropoda</taxon>
        <taxon>Chelicerata</taxon>
        <taxon>Arachnida</taxon>
        <taxon>Acari</taxon>
        <taxon>Parasitiformes</taxon>
        <taxon>Ixodida</taxon>
        <taxon>Ixodoidea</taxon>
        <taxon>Ixodidae</taxon>
        <taxon>Rhipicephalinae</taxon>
        <taxon>Dermacentor</taxon>
    </lineage>
</organism>
<comment type="caution">
    <text evidence="1">The sequence shown here is derived from an EMBL/GenBank/DDBJ whole genome shotgun (WGS) entry which is preliminary data.</text>
</comment>
<accession>A0ACB8DJ00</accession>
<gene>
    <name evidence="1" type="ORF">HPB49_010493</name>
</gene>
<name>A0ACB8DJ00_DERSI</name>
<proteinExistence type="predicted"/>
<protein>
    <submittedName>
        <fullName evidence="1">Uncharacterized protein</fullName>
    </submittedName>
</protein>